<sequence length="487" mass="55686">LERIFAHLGWRDRAMAALTCKRWLNAFCSPNVWRKFTYYPPPQGLTRLQYDIKTYYMARGIRTFGWHLRYLRFPETEDFFMLNRILSLIAEFLEAHPNTSPLPTDSILSDDDNLFSELAFLEAATLMTTATTPTNSSSNTRVEEEEGDVEEETAPVCSSNDSVLREITRDPNLDASIRLAIKLQQRELLGESTSSSSESGVDFYETPSTSVLSSSAPQHFPSHSASTTSAEVLPQPTQAQGRKYQRSASCRYPAGYVMPARLPYPPDTSHLPPPRIRSFSLDFHSEYDEATNVVYGSGGAIFATICRVLYQLRGLRSLYLRNLFLSPQDARRMIMEVTRVFTDLISFRRNMLSKVAGPTLERLSLLHVCKLAPEHSSPEESHPLPQAWHDDQLRNFVWGKQRDPYWYLRDPRWLSARPKHLGWNPLADLHYLFPNLHQLEISLAQLTGPMLLRLLFQTRLSLLIVVQTDLSPRLTTYDPYEAAPPRV</sequence>
<feature type="non-terminal residue" evidence="2">
    <location>
        <position position="487"/>
    </location>
</feature>
<feature type="compositionally biased region" description="Acidic residues" evidence="1">
    <location>
        <begin position="143"/>
        <end position="153"/>
    </location>
</feature>
<protein>
    <submittedName>
        <fullName evidence="2">F-box domain</fullName>
    </submittedName>
</protein>
<name>A0A0X3PH27_SCHSO</name>
<feature type="region of interest" description="Disordered" evidence="1">
    <location>
        <begin position="131"/>
        <end position="160"/>
    </location>
</feature>
<accession>A0A0X3PH27</accession>
<feature type="compositionally biased region" description="Polar residues" evidence="1">
    <location>
        <begin position="206"/>
        <end position="240"/>
    </location>
</feature>
<dbReference type="Gene3D" id="1.20.1280.50">
    <property type="match status" value="1"/>
</dbReference>
<evidence type="ECO:0000256" key="1">
    <source>
        <dbReference type="SAM" id="MobiDB-lite"/>
    </source>
</evidence>
<feature type="non-terminal residue" evidence="2">
    <location>
        <position position="1"/>
    </location>
</feature>
<dbReference type="PANTHER" id="PTHR20872">
    <property type="match status" value="1"/>
</dbReference>
<dbReference type="InterPro" id="IPR036047">
    <property type="entry name" value="F-box-like_dom_sf"/>
</dbReference>
<evidence type="ECO:0000313" key="2">
    <source>
        <dbReference type="EMBL" id="JAP51251.1"/>
    </source>
</evidence>
<dbReference type="EMBL" id="GEEE01011974">
    <property type="protein sequence ID" value="JAP51251.1"/>
    <property type="molecule type" value="Transcribed_RNA"/>
</dbReference>
<proteinExistence type="predicted"/>
<feature type="compositionally biased region" description="Low complexity" evidence="1">
    <location>
        <begin position="190"/>
        <end position="200"/>
    </location>
</feature>
<gene>
    <name evidence="2" type="ORF">TR156737</name>
</gene>
<dbReference type="SUPFAM" id="SSF81383">
    <property type="entry name" value="F-box domain"/>
    <property type="match status" value="1"/>
</dbReference>
<dbReference type="AlphaFoldDB" id="A0A0X3PH27"/>
<organism evidence="2">
    <name type="scientific">Schistocephalus solidus</name>
    <name type="common">Tapeworm</name>
    <dbReference type="NCBI Taxonomy" id="70667"/>
    <lineage>
        <taxon>Eukaryota</taxon>
        <taxon>Metazoa</taxon>
        <taxon>Spiralia</taxon>
        <taxon>Lophotrochozoa</taxon>
        <taxon>Platyhelminthes</taxon>
        <taxon>Cestoda</taxon>
        <taxon>Eucestoda</taxon>
        <taxon>Diphyllobothriidea</taxon>
        <taxon>Diphyllobothriidae</taxon>
        <taxon>Schistocephalus</taxon>
    </lineage>
</organism>
<feature type="region of interest" description="Disordered" evidence="1">
    <location>
        <begin position="190"/>
        <end position="244"/>
    </location>
</feature>
<feature type="compositionally biased region" description="Low complexity" evidence="1">
    <location>
        <begin position="131"/>
        <end position="140"/>
    </location>
</feature>
<dbReference type="PANTHER" id="PTHR20872:SF1">
    <property type="entry name" value="F-BOX DOMAIN-CONTAINING PROTEIN"/>
    <property type="match status" value="1"/>
</dbReference>
<reference evidence="2" key="1">
    <citation type="submission" date="2016-01" db="EMBL/GenBank/DDBJ databases">
        <title>Reference transcriptome for the parasite Schistocephalus solidus: insights into the molecular evolution of parasitism.</title>
        <authorList>
            <person name="Hebert F.O."/>
            <person name="Grambauer S."/>
            <person name="Barber I."/>
            <person name="Landry C.R."/>
            <person name="Aubin-Horth N."/>
        </authorList>
    </citation>
    <scope>NUCLEOTIDE SEQUENCE</scope>
</reference>